<proteinExistence type="predicted"/>
<comment type="caution">
    <text evidence="2">The sequence shown here is derived from an EMBL/GenBank/DDBJ whole genome shotgun (WGS) entry which is preliminary data.</text>
</comment>
<evidence type="ECO:0000313" key="2">
    <source>
        <dbReference type="EMBL" id="KAK9273300.1"/>
    </source>
</evidence>
<reference evidence="2 3" key="1">
    <citation type="journal article" date="2024" name="Plant J.">
        <title>Genome sequences and population genomics reveal climatic adaptation and genomic divergence between two closely related sweetgum species.</title>
        <authorList>
            <person name="Xu W.Q."/>
            <person name="Ren C.Q."/>
            <person name="Zhang X.Y."/>
            <person name="Comes H.P."/>
            <person name="Liu X.H."/>
            <person name="Li Y.G."/>
            <person name="Kettle C.J."/>
            <person name="Jalonen R."/>
            <person name="Gaisberger H."/>
            <person name="Ma Y.Z."/>
            <person name="Qiu Y.X."/>
        </authorList>
    </citation>
    <scope>NUCLEOTIDE SEQUENCE [LARGE SCALE GENOMIC DNA]</scope>
    <source>
        <strain evidence="2">Hangzhou</strain>
    </source>
</reference>
<dbReference type="EMBL" id="JBBPBK010000012">
    <property type="protein sequence ID" value="KAK9273300.1"/>
    <property type="molecule type" value="Genomic_DNA"/>
</dbReference>
<evidence type="ECO:0000256" key="1">
    <source>
        <dbReference type="SAM" id="MobiDB-lite"/>
    </source>
</evidence>
<feature type="compositionally biased region" description="Polar residues" evidence="1">
    <location>
        <begin position="16"/>
        <end position="27"/>
    </location>
</feature>
<gene>
    <name evidence="2" type="ORF">L1049_018107</name>
</gene>
<organism evidence="2 3">
    <name type="scientific">Liquidambar formosana</name>
    <name type="common">Formosan gum</name>
    <dbReference type="NCBI Taxonomy" id="63359"/>
    <lineage>
        <taxon>Eukaryota</taxon>
        <taxon>Viridiplantae</taxon>
        <taxon>Streptophyta</taxon>
        <taxon>Embryophyta</taxon>
        <taxon>Tracheophyta</taxon>
        <taxon>Spermatophyta</taxon>
        <taxon>Magnoliopsida</taxon>
        <taxon>eudicotyledons</taxon>
        <taxon>Gunneridae</taxon>
        <taxon>Pentapetalae</taxon>
        <taxon>Saxifragales</taxon>
        <taxon>Altingiaceae</taxon>
        <taxon>Liquidambar</taxon>
    </lineage>
</organism>
<feature type="region of interest" description="Disordered" evidence="1">
    <location>
        <begin position="1"/>
        <end position="92"/>
    </location>
</feature>
<keyword evidence="3" id="KW-1185">Reference proteome</keyword>
<dbReference type="Proteomes" id="UP001415857">
    <property type="component" value="Unassembled WGS sequence"/>
</dbReference>
<sequence length="247" mass="27532">MAALPSAELGCPYSAKETQTARPTSTGVAGVGKNRTSQRKTGLQEMSAPEIESEINETRIVPPTGSESDLPPPGAERNRNPARTEIFPQHPSIHDHAKRLEEHSKEAKSRVNQEFQCDYTSFEVGVALGCSRDSRKSKALAKSAWKIKKLLGEILGWKKKCLRSKKTVRKKSKKPFKGPIDDHSSPLDSASISDGGIVNRNHLILQEAKDTWSVLQRAGFRSLANDHEILEKISELEDRDWELFENH</sequence>
<dbReference type="AlphaFoldDB" id="A0AAP0R878"/>
<evidence type="ECO:0000313" key="3">
    <source>
        <dbReference type="Proteomes" id="UP001415857"/>
    </source>
</evidence>
<protein>
    <submittedName>
        <fullName evidence="2">Uncharacterized protein</fullName>
    </submittedName>
</protein>
<name>A0AAP0R878_LIQFO</name>
<accession>A0AAP0R878</accession>